<protein>
    <submittedName>
        <fullName evidence="6">TetR/AcrR family transcriptional regulator</fullName>
    </submittedName>
</protein>
<dbReference type="PANTHER" id="PTHR30055">
    <property type="entry name" value="HTH-TYPE TRANSCRIPTIONAL REGULATOR RUTR"/>
    <property type="match status" value="1"/>
</dbReference>
<dbReference type="GO" id="GO:0003700">
    <property type="term" value="F:DNA-binding transcription factor activity"/>
    <property type="evidence" value="ECO:0007669"/>
    <property type="project" value="TreeGrafter"/>
</dbReference>
<sequence length="193" mass="20541">MASDSTSTDARDRLLDAARAELLEHGLAGVSLRGIARRAEVSHAAPKYFFGDRAGLLTAIATAGFQELTEQLRSVAGGDRDLGDLGRAYVHFGLDHPALFELMFRPEQLHPEDPELQRAQAESIAVLASATTTIDVEGDQPEGIPPLMALVSWAFAHGLVALVRDGALGNVSADTGGRALADELIAVFDRTVR</sequence>
<keyword evidence="2 4" id="KW-0238">DNA-binding</keyword>
<dbReference type="SUPFAM" id="SSF46689">
    <property type="entry name" value="Homeodomain-like"/>
    <property type="match status" value="1"/>
</dbReference>
<dbReference type="GO" id="GO:0000976">
    <property type="term" value="F:transcription cis-regulatory region binding"/>
    <property type="evidence" value="ECO:0007669"/>
    <property type="project" value="TreeGrafter"/>
</dbReference>
<keyword evidence="7" id="KW-1185">Reference proteome</keyword>
<dbReference type="Pfam" id="PF00440">
    <property type="entry name" value="TetR_N"/>
    <property type="match status" value="1"/>
</dbReference>
<evidence type="ECO:0000313" key="7">
    <source>
        <dbReference type="Proteomes" id="UP000634579"/>
    </source>
</evidence>
<dbReference type="EMBL" id="JADKRP010000008">
    <property type="protein sequence ID" value="MBF4632744.1"/>
    <property type="molecule type" value="Genomic_DNA"/>
</dbReference>
<keyword evidence="1" id="KW-0805">Transcription regulation</keyword>
<accession>A0A8I0SN11</accession>
<proteinExistence type="predicted"/>
<dbReference type="Pfam" id="PF13305">
    <property type="entry name" value="TetR_C_33"/>
    <property type="match status" value="1"/>
</dbReference>
<dbReference type="AlphaFoldDB" id="A0A8I0SN11"/>
<organism evidence="6 7">
    <name type="scientific">Clavibacter phaseoli</name>
    <dbReference type="NCBI Taxonomy" id="1734031"/>
    <lineage>
        <taxon>Bacteria</taxon>
        <taxon>Bacillati</taxon>
        <taxon>Actinomycetota</taxon>
        <taxon>Actinomycetes</taxon>
        <taxon>Micrococcales</taxon>
        <taxon>Microbacteriaceae</taxon>
        <taxon>Clavibacter</taxon>
    </lineage>
</organism>
<feature type="domain" description="HTH tetR-type" evidence="5">
    <location>
        <begin position="8"/>
        <end position="68"/>
    </location>
</feature>
<name>A0A8I0SN11_9MICO</name>
<evidence type="ECO:0000313" key="6">
    <source>
        <dbReference type="EMBL" id="MBF4632744.1"/>
    </source>
</evidence>
<dbReference type="InterPro" id="IPR050109">
    <property type="entry name" value="HTH-type_TetR-like_transc_reg"/>
</dbReference>
<reference evidence="6 7" key="1">
    <citation type="submission" date="2020-10" db="EMBL/GenBank/DDBJ databases">
        <title>Draft genome sequences of plant-associated actinobacteria.</title>
        <authorList>
            <person name="Tarlachkov S.V."/>
            <person name="Starodumova I.P."/>
            <person name="Dorofeeva L.V."/>
            <person name="Prisyazhnaya N.V."/>
            <person name="Roubtsova T.V."/>
            <person name="Chizhov V.N."/>
            <person name="Nadler S.A."/>
            <person name="Subbotin S.A."/>
            <person name="Evtushenko L.I."/>
        </authorList>
    </citation>
    <scope>NUCLEOTIDE SEQUENCE [LARGE SCALE GENOMIC DNA]</scope>
    <source>
        <strain evidence="6 7">VKM Ac-2886</strain>
    </source>
</reference>
<dbReference type="InterPro" id="IPR025996">
    <property type="entry name" value="MT1864/Rv1816-like_C"/>
</dbReference>
<dbReference type="InterPro" id="IPR009057">
    <property type="entry name" value="Homeodomain-like_sf"/>
</dbReference>
<evidence type="ECO:0000256" key="3">
    <source>
        <dbReference type="ARBA" id="ARBA00023163"/>
    </source>
</evidence>
<comment type="caution">
    <text evidence="6">The sequence shown here is derived from an EMBL/GenBank/DDBJ whole genome shotgun (WGS) entry which is preliminary data.</text>
</comment>
<feature type="DNA-binding region" description="H-T-H motif" evidence="4">
    <location>
        <begin position="31"/>
        <end position="50"/>
    </location>
</feature>
<dbReference type="PANTHER" id="PTHR30055:SF220">
    <property type="entry name" value="TETR-FAMILY REGULATORY PROTEIN"/>
    <property type="match status" value="1"/>
</dbReference>
<dbReference type="InterPro" id="IPR036271">
    <property type="entry name" value="Tet_transcr_reg_TetR-rel_C_sf"/>
</dbReference>
<keyword evidence="3" id="KW-0804">Transcription</keyword>
<dbReference type="PROSITE" id="PS50977">
    <property type="entry name" value="HTH_TETR_2"/>
    <property type="match status" value="1"/>
</dbReference>
<dbReference type="Gene3D" id="1.10.357.10">
    <property type="entry name" value="Tetracycline Repressor, domain 2"/>
    <property type="match status" value="1"/>
</dbReference>
<evidence type="ECO:0000259" key="5">
    <source>
        <dbReference type="PROSITE" id="PS50977"/>
    </source>
</evidence>
<dbReference type="SUPFAM" id="SSF48498">
    <property type="entry name" value="Tetracyclin repressor-like, C-terminal domain"/>
    <property type="match status" value="1"/>
</dbReference>
<evidence type="ECO:0000256" key="1">
    <source>
        <dbReference type="ARBA" id="ARBA00023015"/>
    </source>
</evidence>
<evidence type="ECO:0000256" key="4">
    <source>
        <dbReference type="PROSITE-ProRule" id="PRU00335"/>
    </source>
</evidence>
<evidence type="ECO:0000256" key="2">
    <source>
        <dbReference type="ARBA" id="ARBA00023125"/>
    </source>
</evidence>
<dbReference type="InterPro" id="IPR001647">
    <property type="entry name" value="HTH_TetR"/>
</dbReference>
<dbReference type="RefSeq" id="WP_194676311.1">
    <property type="nucleotide sequence ID" value="NZ_JADKRP010000008.1"/>
</dbReference>
<gene>
    <name evidence="6" type="ORF">ITJ42_16105</name>
</gene>
<dbReference type="Proteomes" id="UP000634579">
    <property type="component" value="Unassembled WGS sequence"/>
</dbReference>